<dbReference type="Gene3D" id="2.40.50.100">
    <property type="match status" value="1"/>
</dbReference>
<evidence type="ECO:0000259" key="3">
    <source>
        <dbReference type="Pfam" id="PF25917"/>
    </source>
</evidence>
<evidence type="ECO:0000313" key="6">
    <source>
        <dbReference type="Proteomes" id="UP000461730"/>
    </source>
</evidence>
<keyword evidence="2" id="KW-0175">Coiled coil</keyword>
<dbReference type="Gene3D" id="1.10.287.470">
    <property type="entry name" value="Helix hairpin bin"/>
    <property type="match status" value="1"/>
</dbReference>
<feature type="domain" description="Multidrug resistance protein MdtA-like barrel-sandwich hybrid" evidence="3">
    <location>
        <begin position="90"/>
        <end position="229"/>
    </location>
</feature>
<evidence type="ECO:0000256" key="1">
    <source>
        <dbReference type="ARBA" id="ARBA00009477"/>
    </source>
</evidence>
<dbReference type="InterPro" id="IPR006143">
    <property type="entry name" value="RND_pump_MFP"/>
</dbReference>
<dbReference type="Gene3D" id="2.40.30.170">
    <property type="match status" value="1"/>
</dbReference>
<dbReference type="SUPFAM" id="SSF111369">
    <property type="entry name" value="HlyD-like secretion proteins"/>
    <property type="match status" value="1"/>
</dbReference>
<dbReference type="GO" id="GO:0030313">
    <property type="term" value="C:cell envelope"/>
    <property type="evidence" value="ECO:0007669"/>
    <property type="project" value="UniProtKB-SubCell"/>
</dbReference>
<organism evidence="5 6">
    <name type="scientific">Chitinophaga tropicalis</name>
    <dbReference type="NCBI Taxonomy" id="2683588"/>
    <lineage>
        <taxon>Bacteria</taxon>
        <taxon>Pseudomonadati</taxon>
        <taxon>Bacteroidota</taxon>
        <taxon>Chitinophagia</taxon>
        <taxon>Chitinophagales</taxon>
        <taxon>Chitinophagaceae</taxon>
        <taxon>Chitinophaga</taxon>
    </lineage>
</organism>
<dbReference type="EMBL" id="WRXN01000001">
    <property type="protein sequence ID" value="MVT07643.1"/>
    <property type="molecule type" value="Genomic_DNA"/>
</dbReference>
<feature type="domain" description="Multidrug resistance protein MdtA-like beta-barrel" evidence="4">
    <location>
        <begin position="236"/>
        <end position="320"/>
    </location>
</feature>
<reference evidence="5 6" key="1">
    <citation type="submission" date="2019-12" db="EMBL/GenBank/DDBJ databases">
        <title>Chitinophaga sp. strain ysch24 (GDMCC 1.1355), whole genome shotgun sequence.</title>
        <authorList>
            <person name="Zhang X."/>
        </authorList>
    </citation>
    <scope>NUCLEOTIDE SEQUENCE [LARGE SCALE GENOMIC DNA]</scope>
    <source>
        <strain evidence="6">ysch24</strain>
    </source>
</reference>
<dbReference type="Pfam" id="PF25944">
    <property type="entry name" value="Beta-barrel_RND"/>
    <property type="match status" value="1"/>
</dbReference>
<dbReference type="GO" id="GO:0005886">
    <property type="term" value="C:plasma membrane"/>
    <property type="evidence" value="ECO:0007669"/>
    <property type="project" value="TreeGrafter"/>
</dbReference>
<evidence type="ECO:0000259" key="4">
    <source>
        <dbReference type="Pfam" id="PF25944"/>
    </source>
</evidence>
<protein>
    <submittedName>
        <fullName evidence="5">Efflux RND transporter periplasmic adaptor subunit</fullName>
    </submittedName>
</protein>
<dbReference type="GO" id="GO:0022857">
    <property type="term" value="F:transmembrane transporter activity"/>
    <property type="evidence" value="ECO:0007669"/>
    <property type="project" value="InterPro"/>
</dbReference>
<dbReference type="Gene3D" id="2.40.420.20">
    <property type="match status" value="1"/>
</dbReference>
<proteinExistence type="inferred from homology"/>
<comment type="caution">
    <text evidence="5">The sequence shown here is derived from an EMBL/GenBank/DDBJ whole genome shotgun (WGS) entry which is preliminary data.</text>
</comment>
<dbReference type="PANTHER" id="PTHR30158">
    <property type="entry name" value="ACRA/E-RELATED COMPONENT OF DRUG EFFLUX TRANSPORTER"/>
    <property type="match status" value="1"/>
</dbReference>
<dbReference type="InterPro" id="IPR058626">
    <property type="entry name" value="MdtA-like_b-barrel"/>
</dbReference>
<comment type="similarity">
    <text evidence="1">Belongs to the membrane fusion protein (MFP) (TC 8.A.1) family.</text>
</comment>
<sequence length="416" mass="46044">MHYFRRFPAKLTGNNQWGLFPIKIISEKRTGSMNRVTKYIVSITAGMTFFSCKQKPPDKQESIPVNLYTVESRDVKYYDQYPSTTQALNQVDIIPANVQGYVTGIFAPDGSQVHKGQLLYEIDKRIYQAAYDQAAANVKAAEDNQLQQQQDADRYVYLNQYHAVAKQAYDHAVIALETAKSQTKAAQETLKTAKANLGFSRIYAPFDGTIGFSAVKLGTVVVAGQTVLNTISTNDPIAVDFLVNEKQMLAFERFKDDNKAMPDSLFTLQLPDNSLYPFPGKIAAIDRAVDPQTGTIRVRLVFPNSRNMLKVGMSCVVRVRNQDNTPQMVVPGKAVVEQMGEYFLYVAKDTVINSNTPSLHAVQRKVHLGQTIGGDVIVLSGVNDGDHIIVDGIQSIHDGSAVSTGNKKSGKHKDMR</sequence>
<evidence type="ECO:0000313" key="5">
    <source>
        <dbReference type="EMBL" id="MVT07643.1"/>
    </source>
</evidence>
<dbReference type="NCBIfam" id="TIGR01730">
    <property type="entry name" value="RND_mfp"/>
    <property type="match status" value="1"/>
</dbReference>
<keyword evidence="6" id="KW-1185">Reference proteome</keyword>
<dbReference type="InterPro" id="IPR058625">
    <property type="entry name" value="MdtA-like_BSH"/>
</dbReference>
<dbReference type="Proteomes" id="UP000461730">
    <property type="component" value="Unassembled WGS sequence"/>
</dbReference>
<accession>A0A7K1TZW9</accession>
<dbReference type="GO" id="GO:0046677">
    <property type="term" value="P:response to antibiotic"/>
    <property type="evidence" value="ECO:0007669"/>
    <property type="project" value="TreeGrafter"/>
</dbReference>
<evidence type="ECO:0000256" key="2">
    <source>
        <dbReference type="SAM" id="Coils"/>
    </source>
</evidence>
<dbReference type="AlphaFoldDB" id="A0A7K1TZW9"/>
<gene>
    <name evidence="5" type="ORF">GO493_05165</name>
</gene>
<name>A0A7K1TZW9_9BACT</name>
<dbReference type="Pfam" id="PF25917">
    <property type="entry name" value="BSH_RND"/>
    <property type="match status" value="1"/>
</dbReference>
<feature type="coiled-coil region" evidence="2">
    <location>
        <begin position="124"/>
        <end position="151"/>
    </location>
</feature>